<keyword evidence="3" id="KW-1185">Reference proteome</keyword>
<dbReference type="Proteomes" id="UP000887013">
    <property type="component" value="Unassembled WGS sequence"/>
</dbReference>
<dbReference type="AlphaFoldDB" id="A0A8X6NQW1"/>
<reference evidence="2" key="1">
    <citation type="submission" date="2020-08" db="EMBL/GenBank/DDBJ databases">
        <title>Multicomponent nature underlies the extraordinary mechanical properties of spider dragline silk.</title>
        <authorList>
            <person name="Kono N."/>
            <person name="Nakamura H."/>
            <person name="Mori M."/>
            <person name="Yoshida Y."/>
            <person name="Ohtoshi R."/>
            <person name="Malay A.D."/>
            <person name="Moran D.A.P."/>
            <person name="Tomita M."/>
            <person name="Numata K."/>
            <person name="Arakawa K."/>
        </authorList>
    </citation>
    <scope>NUCLEOTIDE SEQUENCE</scope>
</reference>
<gene>
    <name evidence="2" type="ORF">NPIL_99821</name>
</gene>
<sequence>MGRTRASLSKKKREKTATAAVRAKQCSTPKNISRLRRYLPKQTEKKNYRERNAKSVQPPPSLRRPLMRKDSINQNALGRDAAVVVLCLHVLRKRGELRLKGE</sequence>
<accession>A0A8X6NQW1</accession>
<comment type="caution">
    <text evidence="2">The sequence shown here is derived from an EMBL/GenBank/DDBJ whole genome shotgun (WGS) entry which is preliminary data.</text>
</comment>
<feature type="region of interest" description="Disordered" evidence="1">
    <location>
        <begin position="40"/>
        <end position="66"/>
    </location>
</feature>
<organism evidence="2 3">
    <name type="scientific">Nephila pilipes</name>
    <name type="common">Giant wood spider</name>
    <name type="synonym">Nephila maculata</name>
    <dbReference type="NCBI Taxonomy" id="299642"/>
    <lineage>
        <taxon>Eukaryota</taxon>
        <taxon>Metazoa</taxon>
        <taxon>Ecdysozoa</taxon>
        <taxon>Arthropoda</taxon>
        <taxon>Chelicerata</taxon>
        <taxon>Arachnida</taxon>
        <taxon>Araneae</taxon>
        <taxon>Araneomorphae</taxon>
        <taxon>Entelegynae</taxon>
        <taxon>Araneoidea</taxon>
        <taxon>Nephilidae</taxon>
        <taxon>Nephila</taxon>
    </lineage>
</organism>
<evidence type="ECO:0000256" key="1">
    <source>
        <dbReference type="SAM" id="MobiDB-lite"/>
    </source>
</evidence>
<name>A0A8X6NQW1_NEPPI</name>
<protein>
    <submittedName>
        <fullName evidence="2">Uncharacterized protein</fullName>
    </submittedName>
</protein>
<feature type="compositionally biased region" description="Basic and acidic residues" evidence="1">
    <location>
        <begin position="42"/>
        <end position="53"/>
    </location>
</feature>
<evidence type="ECO:0000313" key="3">
    <source>
        <dbReference type="Proteomes" id="UP000887013"/>
    </source>
</evidence>
<proteinExistence type="predicted"/>
<feature type="region of interest" description="Disordered" evidence="1">
    <location>
        <begin position="1"/>
        <end position="24"/>
    </location>
</feature>
<evidence type="ECO:0000313" key="2">
    <source>
        <dbReference type="EMBL" id="GFT27143.1"/>
    </source>
</evidence>
<dbReference type="EMBL" id="BMAW01060649">
    <property type="protein sequence ID" value="GFT27143.1"/>
    <property type="molecule type" value="Genomic_DNA"/>
</dbReference>